<dbReference type="InterPro" id="IPR036866">
    <property type="entry name" value="RibonucZ/Hydroxyglut_hydro"/>
</dbReference>
<evidence type="ECO:0000259" key="6">
    <source>
        <dbReference type="SMART" id="SM00849"/>
    </source>
</evidence>
<comment type="cofactor">
    <cofactor evidence="1">
        <name>Zn(2+)</name>
        <dbReference type="ChEBI" id="CHEBI:29105"/>
    </cofactor>
</comment>
<keyword evidence="4" id="KW-0378">Hydrolase</keyword>
<dbReference type="SUPFAM" id="SSF56281">
    <property type="entry name" value="Metallo-hydrolase/oxidoreductase"/>
    <property type="match status" value="1"/>
</dbReference>
<accession>A0ABW2Q586</accession>
<evidence type="ECO:0000256" key="5">
    <source>
        <dbReference type="ARBA" id="ARBA00022833"/>
    </source>
</evidence>
<comment type="caution">
    <text evidence="7">The sequence shown here is derived from an EMBL/GenBank/DDBJ whole genome shotgun (WGS) entry which is preliminary data.</text>
</comment>
<dbReference type="CDD" id="cd07729">
    <property type="entry name" value="AHL_lactonase_MBL-fold"/>
    <property type="match status" value="1"/>
</dbReference>
<evidence type="ECO:0000313" key="8">
    <source>
        <dbReference type="Proteomes" id="UP001596455"/>
    </source>
</evidence>
<keyword evidence="5" id="KW-0862">Zinc</keyword>
<keyword evidence="3" id="KW-0479">Metal-binding</keyword>
<dbReference type="InterPro" id="IPR051013">
    <property type="entry name" value="MBL_superfamily_lactonases"/>
</dbReference>
<evidence type="ECO:0000256" key="3">
    <source>
        <dbReference type="ARBA" id="ARBA00022723"/>
    </source>
</evidence>
<dbReference type="Pfam" id="PF00753">
    <property type="entry name" value="Lactamase_B"/>
    <property type="match status" value="1"/>
</dbReference>
<dbReference type="SMART" id="SM00849">
    <property type="entry name" value="Lactamase_B"/>
    <property type="match status" value="1"/>
</dbReference>
<evidence type="ECO:0000256" key="2">
    <source>
        <dbReference type="ARBA" id="ARBA00007749"/>
    </source>
</evidence>
<dbReference type="PANTHER" id="PTHR42978:SF7">
    <property type="entry name" value="METALLO-HYDROLASE RV2300C-RELATED"/>
    <property type="match status" value="1"/>
</dbReference>
<dbReference type="Proteomes" id="UP001596455">
    <property type="component" value="Unassembled WGS sequence"/>
</dbReference>
<organism evidence="7 8">
    <name type="scientific">Georgenia alba</name>
    <dbReference type="NCBI Taxonomy" id="2233858"/>
    <lineage>
        <taxon>Bacteria</taxon>
        <taxon>Bacillati</taxon>
        <taxon>Actinomycetota</taxon>
        <taxon>Actinomycetes</taxon>
        <taxon>Micrococcales</taxon>
        <taxon>Bogoriellaceae</taxon>
        <taxon>Georgenia</taxon>
    </lineage>
</organism>
<evidence type="ECO:0000313" key="7">
    <source>
        <dbReference type="EMBL" id="MFC7404664.1"/>
    </source>
</evidence>
<keyword evidence="8" id="KW-1185">Reference proteome</keyword>
<gene>
    <name evidence="7" type="ORF">ACFQQL_06045</name>
</gene>
<evidence type="ECO:0000256" key="4">
    <source>
        <dbReference type="ARBA" id="ARBA00022801"/>
    </source>
</evidence>
<dbReference type="Gene3D" id="3.60.15.10">
    <property type="entry name" value="Ribonuclease Z/Hydroxyacylglutathione hydrolase-like"/>
    <property type="match status" value="1"/>
</dbReference>
<comment type="similarity">
    <text evidence="2">Belongs to the metallo-beta-lactamase superfamily.</text>
</comment>
<proteinExistence type="inferred from homology"/>
<feature type="domain" description="Metallo-beta-lactamase" evidence="6">
    <location>
        <begin position="37"/>
        <end position="238"/>
    </location>
</feature>
<dbReference type="EMBL" id="JBHTCQ010000001">
    <property type="protein sequence ID" value="MFC7404664.1"/>
    <property type="molecule type" value="Genomic_DNA"/>
</dbReference>
<dbReference type="PANTHER" id="PTHR42978">
    <property type="entry name" value="QUORUM-QUENCHING LACTONASE YTNP-RELATED-RELATED"/>
    <property type="match status" value="1"/>
</dbReference>
<dbReference type="InterPro" id="IPR001279">
    <property type="entry name" value="Metallo-B-lactamas"/>
</dbReference>
<sequence length="275" mass="30002">MTARGVFALRYAYRTASVRGEHFYGHPDCCTDPWPIDYFTWVVLDGDRTVVVDAGFTPETAAARGDRPYLESPPELLARVGRRPTDVTDLVLTHLHYDHTGFLTAYPQAQVWVQRAEVSFWSSPMADRGAFDHLRHPPDLRALDTLVADGRAHLLDGDATLTDAITLHHVGGHTPGMQVVRVVTDGGVVVLASDASHFYANVEQDKPYGVVCHLPDMYTAFDRLHDLAGLDGVIVPGHDPGVPGRHPVVAGTDGLVVDLTATTPTEGVTHAPYQR</sequence>
<dbReference type="RefSeq" id="WP_382392274.1">
    <property type="nucleotide sequence ID" value="NZ_JBHTCQ010000001.1"/>
</dbReference>
<protein>
    <submittedName>
        <fullName evidence="7">N-acyl homoserine lactonase family protein</fullName>
    </submittedName>
</protein>
<name>A0ABW2Q586_9MICO</name>
<evidence type="ECO:0000256" key="1">
    <source>
        <dbReference type="ARBA" id="ARBA00001947"/>
    </source>
</evidence>
<reference evidence="8" key="1">
    <citation type="journal article" date="2019" name="Int. J. Syst. Evol. Microbiol.">
        <title>The Global Catalogue of Microorganisms (GCM) 10K type strain sequencing project: providing services to taxonomists for standard genome sequencing and annotation.</title>
        <authorList>
            <consortium name="The Broad Institute Genomics Platform"/>
            <consortium name="The Broad Institute Genome Sequencing Center for Infectious Disease"/>
            <person name="Wu L."/>
            <person name="Ma J."/>
        </authorList>
    </citation>
    <scope>NUCLEOTIDE SEQUENCE [LARGE SCALE GENOMIC DNA]</scope>
    <source>
        <strain evidence="8">JCM 1490</strain>
    </source>
</reference>